<dbReference type="Pfam" id="PF03692">
    <property type="entry name" value="CxxCxxCC"/>
    <property type="match status" value="1"/>
</dbReference>
<name>A0A8S5RSE7_9CAUD</name>
<protein>
    <submittedName>
        <fullName evidence="1">Zinc- or iron-chelating domain</fullName>
    </submittedName>
</protein>
<organism evidence="1">
    <name type="scientific">Siphoviridae sp. ctES717</name>
    <dbReference type="NCBI Taxonomy" id="2827564"/>
    <lineage>
        <taxon>Viruses</taxon>
        <taxon>Duplodnaviria</taxon>
        <taxon>Heunggongvirae</taxon>
        <taxon>Uroviricota</taxon>
        <taxon>Caudoviricetes</taxon>
    </lineage>
</organism>
<sequence>MLKETTITEIIRNIVEGNVKIADNSICGNCSKCGECCTNFLPVTQKEINEIQKYVIENKIRPQTQILVMQNSLSCPYYDGKKCLVYEVRPLICKEFYCYKKVNIESGKKLTAEKRITVNMWAIAEEIDKYLKRTSL</sequence>
<proteinExistence type="predicted"/>
<dbReference type="InterPro" id="IPR005358">
    <property type="entry name" value="Puta_zinc/iron-chelating_dom"/>
</dbReference>
<accession>A0A8S5RSE7</accession>
<reference evidence="1" key="1">
    <citation type="journal article" date="2021" name="Proc. Natl. Acad. Sci. U.S.A.">
        <title>A Catalog of Tens of Thousands of Viruses from Human Metagenomes Reveals Hidden Associations with Chronic Diseases.</title>
        <authorList>
            <person name="Tisza M.J."/>
            <person name="Buck C.B."/>
        </authorList>
    </citation>
    <scope>NUCLEOTIDE SEQUENCE</scope>
    <source>
        <strain evidence="1">CtES717</strain>
    </source>
</reference>
<evidence type="ECO:0000313" key="1">
    <source>
        <dbReference type="EMBL" id="DAE92173.1"/>
    </source>
</evidence>
<dbReference type="EMBL" id="BK057795">
    <property type="protein sequence ID" value="DAE92173.1"/>
    <property type="molecule type" value="Genomic_DNA"/>
</dbReference>